<keyword evidence="1" id="KW-0472">Membrane</keyword>
<keyword evidence="1" id="KW-1133">Transmembrane helix</keyword>
<keyword evidence="4" id="KW-1185">Reference proteome</keyword>
<accession>A0A0C9TJ00</accession>
<dbReference type="EMBL" id="KN837280">
    <property type="protein sequence ID" value="KIJ29583.1"/>
    <property type="molecule type" value="Genomic_DNA"/>
</dbReference>
<proteinExistence type="predicted"/>
<sequence length="104" mass="11741">MAMNYIQAVQHDFIRTCSNSGLSLALYDFLCTLPDEIHLVWGMKWTIGKVFYYATTYLVFIAGFLLLVTPDIIQGHCNEILSAGVWLTYIAAYISEGEAPNRNL</sequence>
<feature type="domain" description="DUF6533" evidence="2">
    <location>
        <begin position="17"/>
        <end position="61"/>
    </location>
</feature>
<reference evidence="3 4" key="1">
    <citation type="submission" date="2014-06" db="EMBL/GenBank/DDBJ databases">
        <title>Evolutionary Origins and Diversification of the Mycorrhizal Mutualists.</title>
        <authorList>
            <consortium name="DOE Joint Genome Institute"/>
            <consortium name="Mycorrhizal Genomics Consortium"/>
            <person name="Kohler A."/>
            <person name="Kuo A."/>
            <person name="Nagy L.G."/>
            <person name="Floudas D."/>
            <person name="Copeland A."/>
            <person name="Barry K.W."/>
            <person name="Cichocki N."/>
            <person name="Veneault-Fourrey C."/>
            <person name="LaButti K."/>
            <person name="Lindquist E.A."/>
            <person name="Lipzen A."/>
            <person name="Lundell T."/>
            <person name="Morin E."/>
            <person name="Murat C."/>
            <person name="Riley R."/>
            <person name="Ohm R."/>
            <person name="Sun H."/>
            <person name="Tunlid A."/>
            <person name="Henrissat B."/>
            <person name="Grigoriev I.V."/>
            <person name="Hibbett D.S."/>
            <person name="Martin F."/>
        </authorList>
    </citation>
    <scope>NUCLEOTIDE SEQUENCE [LARGE SCALE GENOMIC DNA]</scope>
    <source>
        <strain evidence="3 4">SS14</strain>
    </source>
</reference>
<organism evidence="3 4">
    <name type="scientific">Sphaerobolus stellatus (strain SS14)</name>
    <dbReference type="NCBI Taxonomy" id="990650"/>
    <lineage>
        <taxon>Eukaryota</taxon>
        <taxon>Fungi</taxon>
        <taxon>Dikarya</taxon>
        <taxon>Basidiomycota</taxon>
        <taxon>Agaricomycotina</taxon>
        <taxon>Agaricomycetes</taxon>
        <taxon>Phallomycetidae</taxon>
        <taxon>Geastrales</taxon>
        <taxon>Sphaerobolaceae</taxon>
        <taxon>Sphaerobolus</taxon>
    </lineage>
</organism>
<dbReference type="InterPro" id="IPR045340">
    <property type="entry name" value="DUF6533"/>
</dbReference>
<name>A0A0C9TJ00_SPHS4</name>
<dbReference type="AlphaFoldDB" id="A0A0C9TJ00"/>
<dbReference type="HOGENOM" id="CLU_2251767_0_0_1"/>
<evidence type="ECO:0000259" key="2">
    <source>
        <dbReference type="Pfam" id="PF20151"/>
    </source>
</evidence>
<dbReference type="OrthoDB" id="3341843at2759"/>
<keyword evidence="1" id="KW-0812">Transmembrane</keyword>
<feature type="transmembrane region" description="Helical" evidence="1">
    <location>
        <begin position="50"/>
        <end position="68"/>
    </location>
</feature>
<evidence type="ECO:0000256" key="1">
    <source>
        <dbReference type="SAM" id="Phobius"/>
    </source>
</evidence>
<gene>
    <name evidence="3" type="ORF">M422DRAFT_54125</name>
</gene>
<evidence type="ECO:0000313" key="4">
    <source>
        <dbReference type="Proteomes" id="UP000054279"/>
    </source>
</evidence>
<protein>
    <recommendedName>
        <fullName evidence="2">DUF6533 domain-containing protein</fullName>
    </recommendedName>
</protein>
<dbReference type="Pfam" id="PF20151">
    <property type="entry name" value="DUF6533"/>
    <property type="match status" value="1"/>
</dbReference>
<dbReference type="Proteomes" id="UP000054279">
    <property type="component" value="Unassembled WGS sequence"/>
</dbReference>
<evidence type="ECO:0000313" key="3">
    <source>
        <dbReference type="EMBL" id="KIJ29583.1"/>
    </source>
</evidence>